<sequence>MSKVVRLTNATLDVLEVLAGGDVVYGLQISARVNRPTGTIYPLLARLESLGWLQATWESDERRGRGPRRRYYQLTPVGQEQAASALRRRDPAASAGPAASGSAVPAASSRTEKPAVASPEPAPGERVSAEQVVRAFATALRALRADAGHPSLRAISTWARYSPAAVFDALSGRGLPTLPLVLAIVRACGGDPEEWQRRRILADQSIRLATWIPWAFEDFYPMGVEWVDRRLRLADLNADDRADVSQDVLLAVLQLWPDLSLISDLREWVSWRTDRLVRARESSASTRPLRLDERYERDSRTCADAAEAVVARTAARDLAGRLDPQTARMAFLRGHGYELREIADLLGVSRAAVESRLSRARHRIGLDAVTQERERYTAYLVHLRSEAGTPALRQIGTRIRYSHTHIASVLSGAQIPTWEFTERYVRALGGSLDTAWELWLNSTGRDAQHADDWVRAAARTGDMFTLWKLADQSERHGRTDQAAQVWRVAAQLGNRDAMVVMADLLDRQGKLKEAEQWLRHATKAGEPMAKQLLTHLLERTGQVDEALELWRRDSSQDGMHQLTRILERAGRVDEALAVWRWSADGRNTATRELAGMLNRHGRTKEAIALWEEACRAGSFWALREFATHIVETAGDRLARHDVRQVLRSWSPEARRELATLLEQMGHAETWRETLHGNGEPREQVAHDDSLDDSLELWQEPDGGIQTTAERYTIAQKQILARLIDTSLVDLPLETLLHRAPGGLADAQPPDGEEQRLHELAEAGDYRAARRLAEHLTEHGRTTEAIAVLQAPAASGNSDAAWRLAQLLADEGHLADLRVMADNGSDYAGWLLVARLARAKDWPQLHELAQARGRPYAPYAAERLAATDGPPTEET</sequence>
<comment type="similarity">
    <text evidence="1">Belongs to the sigma-70 factor family. ECF subfamily.</text>
</comment>
<feature type="domain" description="HTH cro/C1-type" evidence="6">
    <location>
        <begin position="379"/>
        <end position="435"/>
    </location>
</feature>
<dbReference type="InterPro" id="IPR005149">
    <property type="entry name" value="Tscrpt_reg_PadR_N"/>
</dbReference>
<proteinExistence type="inferred from homology"/>
<dbReference type="InterPro" id="IPR013249">
    <property type="entry name" value="RNA_pol_sigma70_r4_t2"/>
</dbReference>
<dbReference type="Gene3D" id="1.10.10.10">
    <property type="entry name" value="Winged helix-like DNA-binding domain superfamily/Winged helix DNA-binding domain"/>
    <property type="match status" value="2"/>
</dbReference>
<protein>
    <recommendedName>
        <fullName evidence="6">HTH cro/C1-type domain-containing protein</fullName>
    </recommendedName>
</protein>
<dbReference type="Pfam" id="PF03551">
    <property type="entry name" value="PadR"/>
    <property type="match status" value="1"/>
</dbReference>
<dbReference type="EMBL" id="BOOA01000103">
    <property type="protein sequence ID" value="GIH28970.1"/>
    <property type="molecule type" value="Genomic_DNA"/>
</dbReference>
<dbReference type="InterPro" id="IPR036390">
    <property type="entry name" value="WH_DNA-bd_sf"/>
</dbReference>
<keyword evidence="2" id="KW-0805">Transcription regulation</keyword>
<keyword evidence="4" id="KW-0804">Transcription</keyword>
<dbReference type="InterPro" id="IPR036388">
    <property type="entry name" value="WH-like_DNA-bd_sf"/>
</dbReference>
<keyword evidence="3" id="KW-0731">Sigma factor</keyword>
<evidence type="ECO:0000256" key="3">
    <source>
        <dbReference type="ARBA" id="ARBA00023082"/>
    </source>
</evidence>
<dbReference type="GO" id="GO:0006352">
    <property type="term" value="P:DNA-templated transcription initiation"/>
    <property type="evidence" value="ECO:0007669"/>
    <property type="project" value="InterPro"/>
</dbReference>
<keyword evidence="8" id="KW-1185">Reference proteome</keyword>
<evidence type="ECO:0000256" key="2">
    <source>
        <dbReference type="ARBA" id="ARBA00023015"/>
    </source>
</evidence>
<dbReference type="SUPFAM" id="SSF81901">
    <property type="entry name" value="HCP-like"/>
    <property type="match status" value="1"/>
</dbReference>
<feature type="region of interest" description="Disordered" evidence="5">
    <location>
        <begin position="82"/>
        <end position="128"/>
    </location>
</feature>
<evidence type="ECO:0000256" key="4">
    <source>
        <dbReference type="ARBA" id="ARBA00023163"/>
    </source>
</evidence>
<evidence type="ECO:0000313" key="7">
    <source>
        <dbReference type="EMBL" id="GIH28970.1"/>
    </source>
</evidence>
<gene>
    <name evidence="7" type="ORF">Aph01nite_72800</name>
</gene>
<dbReference type="PANTHER" id="PTHR33169:SF14">
    <property type="entry name" value="TRANSCRIPTIONAL REGULATOR RV3488"/>
    <property type="match status" value="1"/>
</dbReference>
<dbReference type="InterPro" id="IPR013324">
    <property type="entry name" value="RNA_pol_sigma_r3/r4-like"/>
</dbReference>
<feature type="compositionally biased region" description="Low complexity" evidence="5">
    <location>
        <begin position="92"/>
        <end position="109"/>
    </location>
</feature>
<dbReference type="InterPro" id="IPR011990">
    <property type="entry name" value="TPR-like_helical_dom_sf"/>
</dbReference>
<dbReference type="AlphaFoldDB" id="A0A919UV19"/>
<name>A0A919UV19_9ACTN</name>
<evidence type="ECO:0000259" key="6">
    <source>
        <dbReference type="SMART" id="SM00530"/>
    </source>
</evidence>
<dbReference type="SUPFAM" id="SSF88659">
    <property type="entry name" value="Sigma3 and sigma4 domains of RNA polymerase sigma factors"/>
    <property type="match status" value="1"/>
</dbReference>
<feature type="domain" description="HTH cro/C1-type" evidence="6">
    <location>
        <begin position="139"/>
        <end position="195"/>
    </location>
</feature>
<dbReference type="InterPro" id="IPR001387">
    <property type="entry name" value="Cro/C1-type_HTH"/>
</dbReference>
<dbReference type="SUPFAM" id="SSF46785">
    <property type="entry name" value="Winged helix' DNA-binding domain"/>
    <property type="match status" value="1"/>
</dbReference>
<dbReference type="PANTHER" id="PTHR33169">
    <property type="entry name" value="PADR-FAMILY TRANSCRIPTIONAL REGULATOR"/>
    <property type="match status" value="1"/>
</dbReference>
<dbReference type="Pfam" id="PF08281">
    <property type="entry name" value="Sigma70_r4_2"/>
    <property type="match status" value="1"/>
</dbReference>
<dbReference type="InterPro" id="IPR052509">
    <property type="entry name" value="Metal_resp_DNA-bind_regulator"/>
</dbReference>
<reference evidence="7" key="1">
    <citation type="submission" date="2021-01" db="EMBL/GenBank/DDBJ databases">
        <title>Whole genome shotgun sequence of Acrocarpospora phusangensis NBRC 108782.</title>
        <authorList>
            <person name="Komaki H."/>
            <person name="Tamura T."/>
        </authorList>
    </citation>
    <scope>NUCLEOTIDE SEQUENCE</scope>
    <source>
        <strain evidence="7">NBRC 108782</strain>
    </source>
</reference>
<dbReference type="SMART" id="SM00530">
    <property type="entry name" value="HTH_XRE"/>
    <property type="match status" value="2"/>
</dbReference>
<dbReference type="Gene3D" id="1.25.40.10">
    <property type="entry name" value="Tetratricopeptide repeat domain"/>
    <property type="match status" value="1"/>
</dbReference>
<evidence type="ECO:0000256" key="1">
    <source>
        <dbReference type="ARBA" id="ARBA00010641"/>
    </source>
</evidence>
<comment type="caution">
    <text evidence="7">The sequence shown here is derived from an EMBL/GenBank/DDBJ whole genome shotgun (WGS) entry which is preliminary data.</text>
</comment>
<dbReference type="RefSeq" id="WP_204045589.1">
    <property type="nucleotide sequence ID" value="NZ_BOOA01000103.1"/>
</dbReference>
<evidence type="ECO:0000313" key="8">
    <source>
        <dbReference type="Proteomes" id="UP000640052"/>
    </source>
</evidence>
<dbReference type="GO" id="GO:0016987">
    <property type="term" value="F:sigma factor activity"/>
    <property type="evidence" value="ECO:0007669"/>
    <property type="project" value="UniProtKB-KW"/>
</dbReference>
<organism evidence="7 8">
    <name type="scientific">Acrocarpospora phusangensis</name>
    <dbReference type="NCBI Taxonomy" id="1070424"/>
    <lineage>
        <taxon>Bacteria</taxon>
        <taxon>Bacillati</taxon>
        <taxon>Actinomycetota</taxon>
        <taxon>Actinomycetes</taxon>
        <taxon>Streptosporangiales</taxon>
        <taxon>Streptosporangiaceae</taxon>
        <taxon>Acrocarpospora</taxon>
    </lineage>
</organism>
<evidence type="ECO:0000256" key="5">
    <source>
        <dbReference type="SAM" id="MobiDB-lite"/>
    </source>
</evidence>
<dbReference type="GO" id="GO:0003677">
    <property type="term" value="F:DNA binding"/>
    <property type="evidence" value="ECO:0007669"/>
    <property type="project" value="InterPro"/>
</dbReference>
<dbReference type="Proteomes" id="UP000640052">
    <property type="component" value="Unassembled WGS sequence"/>
</dbReference>
<accession>A0A919UV19</accession>